<name>A0A165N2N1_9AGAM</name>
<keyword evidence="1" id="KW-0472">Membrane</keyword>
<feature type="transmembrane region" description="Helical" evidence="1">
    <location>
        <begin position="201"/>
        <end position="222"/>
    </location>
</feature>
<keyword evidence="4" id="KW-1185">Reference proteome</keyword>
<feature type="transmembrane region" description="Helical" evidence="1">
    <location>
        <begin position="47"/>
        <end position="72"/>
    </location>
</feature>
<dbReference type="InterPro" id="IPR045339">
    <property type="entry name" value="DUF6534"/>
</dbReference>
<keyword evidence="1" id="KW-1133">Transmembrane helix</keyword>
<feature type="transmembrane region" description="Helical" evidence="1">
    <location>
        <begin position="118"/>
        <end position="140"/>
    </location>
</feature>
<dbReference type="OrthoDB" id="3053610at2759"/>
<dbReference type="PANTHER" id="PTHR40465">
    <property type="entry name" value="CHROMOSOME 1, WHOLE GENOME SHOTGUN SEQUENCE"/>
    <property type="match status" value="1"/>
</dbReference>
<evidence type="ECO:0000256" key="1">
    <source>
        <dbReference type="SAM" id="Phobius"/>
    </source>
</evidence>
<evidence type="ECO:0000259" key="2">
    <source>
        <dbReference type="Pfam" id="PF20152"/>
    </source>
</evidence>
<dbReference type="Pfam" id="PF20152">
    <property type="entry name" value="DUF6534"/>
    <property type="match status" value="1"/>
</dbReference>
<dbReference type="AlphaFoldDB" id="A0A165N2N1"/>
<feature type="transmembrane region" description="Helical" evidence="1">
    <location>
        <begin position="12"/>
        <end position="35"/>
    </location>
</feature>
<reference evidence="3 4" key="1">
    <citation type="journal article" date="2016" name="Mol. Biol. Evol.">
        <title>Comparative Genomics of Early-Diverging Mushroom-Forming Fungi Provides Insights into the Origins of Lignocellulose Decay Capabilities.</title>
        <authorList>
            <person name="Nagy L.G."/>
            <person name="Riley R."/>
            <person name="Tritt A."/>
            <person name="Adam C."/>
            <person name="Daum C."/>
            <person name="Floudas D."/>
            <person name="Sun H."/>
            <person name="Yadav J.S."/>
            <person name="Pangilinan J."/>
            <person name="Larsson K.H."/>
            <person name="Matsuura K."/>
            <person name="Barry K."/>
            <person name="Labutti K."/>
            <person name="Kuo R."/>
            <person name="Ohm R.A."/>
            <person name="Bhattacharya S.S."/>
            <person name="Shirouzu T."/>
            <person name="Yoshinaga Y."/>
            <person name="Martin F.M."/>
            <person name="Grigoriev I.V."/>
            <person name="Hibbett D.S."/>
        </authorList>
    </citation>
    <scope>NUCLEOTIDE SEQUENCE [LARGE SCALE GENOMIC DNA]</scope>
    <source>
        <strain evidence="3 4">HHB14362 ss-1</strain>
    </source>
</reference>
<dbReference type="EMBL" id="KV425650">
    <property type="protein sequence ID" value="KZT19096.1"/>
    <property type="molecule type" value="Genomic_DNA"/>
</dbReference>
<dbReference type="Proteomes" id="UP000076761">
    <property type="component" value="Unassembled WGS sequence"/>
</dbReference>
<dbReference type="InParanoid" id="A0A165N2N1"/>
<evidence type="ECO:0000313" key="3">
    <source>
        <dbReference type="EMBL" id="KZT19096.1"/>
    </source>
</evidence>
<feature type="domain" description="DUF6534" evidence="2">
    <location>
        <begin position="165"/>
        <end position="252"/>
    </location>
</feature>
<gene>
    <name evidence="3" type="ORF">NEOLEDRAFT_1173229</name>
</gene>
<feature type="transmembrane region" description="Helical" evidence="1">
    <location>
        <begin position="92"/>
        <end position="111"/>
    </location>
</feature>
<protein>
    <recommendedName>
        <fullName evidence="2">DUF6534 domain-containing protein</fullName>
    </recommendedName>
</protein>
<keyword evidence="1" id="KW-0812">Transmembrane</keyword>
<sequence length="327" mass="35729">MMGSPLDATFALMLIGFFIDAVLYGAGMLLVLQYFQRYTEDPRSSKAIVGTMVILMTVHICTYFAWVYWAFILSFGSFPNIDIMPRTAVTQLLAIYLNAFMSQLFFAWRIWRLSQRNICLTGIVLTLACLQLGAGIAQTVLSAEIGRFSRLASTEKVTTIQSAATAACDLSITLILILLFNTSRTGLKRTDTLLNKLIAYSLTRGVLTTLAAFFNMLFFVLFPEKFIFMLPLLPSGQLYLISVTTTLISRHSLSSEGSRRGQSSGNSTTFPLSTIPGGQPVGGVHSVLAWGPVDETTGETTIDHSHKKGYAPAGGLLPVSYVEEGAE</sequence>
<proteinExistence type="predicted"/>
<dbReference type="PANTHER" id="PTHR40465:SF1">
    <property type="entry name" value="DUF6534 DOMAIN-CONTAINING PROTEIN"/>
    <property type="match status" value="1"/>
</dbReference>
<feature type="non-terminal residue" evidence="3">
    <location>
        <position position="327"/>
    </location>
</feature>
<organism evidence="3 4">
    <name type="scientific">Neolentinus lepideus HHB14362 ss-1</name>
    <dbReference type="NCBI Taxonomy" id="1314782"/>
    <lineage>
        <taxon>Eukaryota</taxon>
        <taxon>Fungi</taxon>
        <taxon>Dikarya</taxon>
        <taxon>Basidiomycota</taxon>
        <taxon>Agaricomycotina</taxon>
        <taxon>Agaricomycetes</taxon>
        <taxon>Gloeophyllales</taxon>
        <taxon>Gloeophyllaceae</taxon>
        <taxon>Neolentinus</taxon>
    </lineage>
</organism>
<feature type="transmembrane region" description="Helical" evidence="1">
    <location>
        <begin position="160"/>
        <end position="180"/>
    </location>
</feature>
<evidence type="ECO:0000313" key="4">
    <source>
        <dbReference type="Proteomes" id="UP000076761"/>
    </source>
</evidence>
<accession>A0A165N2N1</accession>